<reference evidence="5 6" key="1">
    <citation type="journal article" date="2010" name="PLoS ONE">
        <title>The genome sequence of the rumen methanogen Methanobrevibacter ruminantium reveals new possibilities for controlling ruminant methane emissions.</title>
        <authorList>
            <person name="Leahy S.C."/>
            <person name="Kelly W.J."/>
            <person name="Altermann E."/>
            <person name="Ronimus R.S."/>
            <person name="Yeoman C.J."/>
            <person name="Pacheco D.M."/>
            <person name="Li D."/>
            <person name="Kong Z."/>
            <person name="McTavish S."/>
            <person name="Sang C."/>
            <person name="Lambie S.C."/>
            <person name="Janssen P.H."/>
            <person name="Dey D."/>
            <person name="Attwood G.T."/>
        </authorList>
    </citation>
    <scope>NUCLEOTIDE SEQUENCE [LARGE SCALE GENOMIC DNA]</scope>
    <source>
        <strain evidence="6">ATCC 35063 / DSM 1093 / JCM 13430 / OCM 146 / M1</strain>
    </source>
</reference>
<dbReference type="PATRIC" id="fig|634498.28.peg.444"/>
<dbReference type="HOGENOM" id="CLU_083287_18_0_2"/>
<evidence type="ECO:0000313" key="6">
    <source>
        <dbReference type="Proteomes" id="UP000008680"/>
    </source>
</evidence>
<dbReference type="InterPro" id="IPR036388">
    <property type="entry name" value="WH-like_DNA-bd_sf"/>
</dbReference>
<name>D3E0P7_METRM</name>
<dbReference type="SMART" id="SM00347">
    <property type="entry name" value="HTH_MARR"/>
    <property type="match status" value="1"/>
</dbReference>
<evidence type="ECO:0000259" key="4">
    <source>
        <dbReference type="PROSITE" id="PS50995"/>
    </source>
</evidence>
<dbReference type="PRINTS" id="PR00598">
    <property type="entry name" value="HTHMARR"/>
</dbReference>
<dbReference type="KEGG" id="mru:mru_0442"/>
<gene>
    <name evidence="5" type="ordered locus">mru_0442</name>
</gene>
<protein>
    <submittedName>
        <fullName evidence="5">Transcriptional regulator MarR family</fullName>
    </submittedName>
</protein>
<dbReference type="Proteomes" id="UP000008680">
    <property type="component" value="Chromosome"/>
</dbReference>
<evidence type="ECO:0000256" key="3">
    <source>
        <dbReference type="ARBA" id="ARBA00023163"/>
    </source>
</evidence>
<keyword evidence="6" id="KW-1185">Reference proteome</keyword>
<dbReference type="eggNOG" id="arCOG03177">
    <property type="taxonomic scope" value="Archaea"/>
</dbReference>
<dbReference type="SUPFAM" id="SSF46785">
    <property type="entry name" value="Winged helix' DNA-binding domain"/>
    <property type="match status" value="1"/>
</dbReference>
<dbReference type="Gene3D" id="1.10.10.10">
    <property type="entry name" value="Winged helix-like DNA-binding domain superfamily/Winged helix DNA-binding domain"/>
    <property type="match status" value="1"/>
</dbReference>
<dbReference type="InterPro" id="IPR036390">
    <property type="entry name" value="WH_DNA-bd_sf"/>
</dbReference>
<dbReference type="GO" id="GO:0003700">
    <property type="term" value="F:DNA-binding transcription factor activity"/>
    <property type="evidence" value="ECO:0007669"/>
    <property type="project" value="InterPro"/>
</dbReference>
<evidence type="ECO:0000256" key="1">
    <source>
        <dbReference type="ARBA" id="ARBA00023015"/>
    </source>
</evidence>
<dbReference type="OrthoDB" id="10712at2157"/>
<dbReference type="GeneID" id="8770082"/>
<sequence length="149" mass="17893">MKKESIFNDEVSLFNSIYVMHKAFEKFLKTHVNDLNINKAESKFLGEIYYNEGISQREIARNLFVSEANIAKTYKILEKKGFIYKKVDEKNNTRRQLYLTEKGKESFEEIIKLYEEYHHFILSDYTEEEIRKHEEMMKGIADKSLKFLK</sequence>
<keyword evidence="2" id="KW-0238">DNA-binding</keyword>
<dbReference type="PANTHER" id="PTHR42756:SF1">
    <property type="entry name" value="TRANSCRIPTIONAL REPRESSOR OF EMRAB OPERON"/>
    <property type="match status" value="1"/>
</dbReference>
<dbReference type="Pfam" id="PF01047">
    <property type="entry name" value="MarR"/>
    <property type="match status" value="1"/>
</dbReference>
<evidence type="ECO:0000256" key="2">
    <source>
        <dbReference type="ARBA" id="ARBA00023125"/>
    </source>
</evidence>
<dbReference type="InterPro" id="IPR000835">
    <property type="entry name" value="HTH_MarR-typ"/>
</dbReference>
<dbReference type="PANTHER" id="PTHR42756">
    <property type="entry name" value="TRANSCRIPTIONAL REGULATOR, MARR"/>
    <property type="match status" value="1"/>
</dbReference>
<proteinExistence type="predicted"/>
<feature type="domain" description="HTH marR-type" evidence="4">
    <location>
        <begin position="10"/>
        <end position="142"/>
    </location>
</feature>
<organism evidence="5 6">
    <name type="scientific">Methanobrevibacter ruminantium (strain ATCC 35063 / DSM 1093 / JCM 13430 / OCM 146 / M1)</name>
    <name type="common">Methanobacterium ruminantium</name>
    <dbReference type="NCBI Taxonomy" id="634498"/>
    <lineage>
        <taxon>Archaea</taxon>
        <taxon>Methanobacteriati</taxon>
        <taxon>Methanobacteriota</taxon>
        <taxon>Methanomada group</taxon>
        <taxon>Methanobacteria</taxon>
        <taxon>Methanobacteriales</taxon>
        <taxon>Methanobacteriaceae</taxon>
        <taxon>Methanobrevibacter</taxon>
    </lineage>
</organism>
<dbReference type="AlphaFoldDB" id="D3E0P7"/>
<keyword evidence="3" id="KW-0804">Transcription</keyword>
<dbReference type="EMBL" id="CP001719">
    <property type="protein sequence ID" value="ADC46293.1"/>
    <property type="molecule type" value="Genomic_DNA"/>
</dbReference>
<dbReference type="RefSeq" id="WP_012955244.1">
    <property type="nucleotide sequence ID" value="NC_013790.1"/>
</dbReference>
<dbReference type="PROSITE" id="PS50995">
    <property type="entry name" value="HTH_MARR_2"/>
    <property type="match status" value="1"/>
</dbReference>
<accession>D3E0P7</accession>
<dbReference type="GO" id="GO:0003677">
    <property type="term" value="F:DNA binding"/>
    <property type="evidence" value="ECO:0007669"/>
    <property type="project" value="UniProtKB-KW"/>
</dbReference>
<keyword evidence="1" id="KW-0805">Transcription regulation</keyword>
<evidence type="ECO:0000313" key="5">
    <source>
        <dbReference type="EMBL" id="ADC46293.1"/>
    </source>
</evidence>